<feature type="compositionally biased region" description="Polar residues" evidence="1">
    <location>
        <begin position="651"/>
        <end position="673"/>
    </location>
</feature>
<protein>
    <submittedName>
        <fullName evidence="3">Uncharacterized protein</fullName>
    </submittedName>
</protein>
<feature type="region of interest" description="Disordered" evidence="1">
    <location>
        <begin position="421"/>
        <end position="450"/>
    </location>
</feature>
<feature type="compositionally biased region" description="Pro residues" evidence="1">
    <location>
        <begin position="39"/>
        <end position="48"/>
    </location>
</feature>
<feature type="compositionally biased region" description="Polar residues" evidence="1">
    <location>
        <begin position="88"/>
        <end position="103"/>
    </location>
</feature>
<feature type="region of interest" description="Disordered" evidence="1">
    <location>
        <begin position="31"/>
        <end position="189"/>
    </location>
</feature>
<accession>A0ABU7MLQ6</accession>
<organism evidence="3 4">
    <name type="scientific">Mycoplasmopsis ciconiae</name>
    <dbReference type="NCBI Taxonomy" id="561067"/>
    <lineage>
        <taxon>Bacteria</taxon>
        <taxon>Bacillati</taxon>
        <taxon>Mycoplasmatota</taxon>
        <taxon>Mycoplasmoidales</taxon>
        <taxon>Metamycoplasmataceae</taxon>
        <taxon>Mycoplasmopsis</taxon>
    </lineage>
</organism>
<feature type="compositionally biased region" description="Polar residues" evidence="1">
    <location>
        <begin position="144"/>
        <end position="159"/>
    </location>
</feature>
<dbReference type="EMBL" id="JAZDWZ010000007">
    <property type="protein sequence ID" value="MEE3928466.1"/>
    <property type="molecule type" value="Genomic_DNA"/>
</dbReference>
<feature type="compositionally biased region" description="Polar residues" evidence="1">
    <location>
        <begin position="730"/>
        <end position="740"/>
    </location>
</feature>
<evidence type="ECO:0000256" key="1">
    <source>
        <dbReference type="SAM" id="MobiDB-lite"/>
    </source>
</evidence>
<feature type="compositionally biased region" description="Low complexity" evidence="1">
    <location>
        <begin position="126"/>
        <end position="137"/>
    </location>
</feature>
<feature type="compositionally biased region" description="Low complexity" evidence="1">
    <location>
        <begin position="104"/>
        <end position="118"/>
    </location>
</feature>
<gene>
    <name evidence="3" type="ORF">V2E24_02665</name>
</gene>
<feature type="compositionally biased region" description="Low complexity" evidence="1">
    <location>
        <begin position="609"/>
        <end position="643"/>
    </location>
</feature>
<feature type="compositionally biased region" description="Low complexity" evidence="1">
    <location>
        <begin position="674"/>
        <end position="686"/>
    </location>
</feature>
<feature type="compositionally biased region" description="Basic and acidic residues" evidence="1">
    <location>
        <begin position="586"/>
        <end position="602"/>
    </location>
</feature>
<feature type="compositionally biased region" description="Polar residues" evidence="1">
    <location>
        <begin position="437"/>
        <end position="450"/>
    </location>
</feature>
<proteinExistence type="predicted"/>
<dbReference type="RefSeq" id="WP_330500878.1">
    <property type="nucleotide sequence ID" value="NZ_JAZDWZ010000007.1"/>
</dbReference>
<feature type="compositionally biased region" description="Polar residues" evidence="1">
    <location>
        <begin position="749"/>
        <end position="764"/>
    </location>
</feature>
<feature type="region of interest" description="Disordered" evidence="1">
    <location>
        <begin position="586"/>
        <end position="900"/>
    </location>
</feature>
<keyword evidence="2" id="KW-0732">Signal</keyword>
<dbReference type="PROSITE" id="PS51257">
    <property type="entry name" value="PROKAR_LIPOPROTEIN"/>
    <property type="match status" value="1"/>
</dbReference>
<feature type="compositionally biased region" description="Low complexity" evidence="1">
    <location>
        <begin position="63"/>
        <end position="87"/>
    </location>
</feature>
<sequence length="1045" mass="115114">MRKALKNKFIIISSTLATTALIGISAVSCAQKEENNKPNPTPETPAPNPGNETSTPTPTNEGSTTNPGNESSTPSTNTPTSKPTSTNQDSTPATGGENSKPTPTNETSTAGETSTTTEEAPKTDTQETNTNTDTSSTVAEDPKPQTNSESSQPQDVPSTDESKKTSEVSETQDEQTKPKETEATSESSKVSNITTTVVYRLFSKEIKKQVLELPENSIFDAKNHLFDNYLFVSQTKNTPGGVIIVQLDTPKSITKLIFKENGKTLDTVTVVKNNDDSETIDLSKYVPEDYILENKDNNIILNQENVVKVIPEPYDAQNLFILGNKEAIYESVSNALGKYQALRFYYNKDRGLLFKNNIAFTFKEGMKDKFLKLGKIKKSLYLDFPFEYNKETRILTLTVKYSYRDKDYQYNLEIEIPEGKIKQKESKPSEKPKNTETPKPASQANQEQLNDVNEKIKTLNNVVKIVDKEKLKKAIEAKKFFWYDYKSGNIIYSEKATPNWKNENKQNVILSASAVKELGDGYQLANSDNPTYKNKNKALSISTKISYEVINNELILTYKLAKYITGQNPIISETDAKSTVNLEEIPVDKVTSEENPQEKEVDGGNSGAESTSTSTNTVSEESTPSSENNDSSNDNVDNNVNPESDPKTTTDSENQTPETDNQTSNPTSASEVNEPSAASETSATAEEAPKTDTQETNTNADASPTVAEEHNSQGVSSEVETEKTSEVNEPSTTGDTSATAEETPKTDTQETNTKADASPTVTEDQNSEEVSSEAGPEKTSEVSGTQNEEEVNLKDNTDSSSSTAMTGEVNHNSEATSQPNLDESSATNSDQASHSSAESKDSEASSVNTPETDSQEHSENNENTLNESQMQSEDLSSDNTDEPNTADAEDSNPNKKSFDKLLKLAQNTTLLKVTLSEPEKYDELKQKISDNMSKQATAKKSDIYALEIHSATKKVTKGKRSLYSLTETINSELSDEDKNLWDIHKKLLLKDANASGNQRYFRLYIEDDKIVAKYKISGSADMPDEDKKLLEPHLDTEFKLYVEKE</sequence>
<feature type="signal peptide" evidence="2">
    <location>
        <begin position="1"/>
        <end position="30"/>
    </location>
</feature>
<name>A0ABU7MLQ6_9BACT</name>
<evidence type="ECO:0000313" key="3">
    <source>
        <dbReference type="EMBL" id="MEE3928466.1"/>
    </source>
</evidence>
<feature type="compositionally biased region" description="Polar residues" evidence="1">
    <location>
        <begin position="861"/>
        <end position="874"/>
    </location>
</feature>
<dbReference type="Proteomes" id="UP001344817">
    <property type="component" value="Unassembled WGS sequence"/>
</dbReference>
<evidence type="ECO:0000256" key="2">
    <source>
        <dbReference type="SAM" id="SignalP"/>
    </source>
</evidence>
<feature type="chain" id="PRO_5045687444" evidence="2">
    <location>
        <begin position="31"/>
        <end position="1045"/>
    </location>
</feature>
<feature type="compositionally biased region" description="Basic and acidic residues" evidence="1">
    <location>
        <begin position="421"/>
        <end position="436"/>
    </location>
</feature>
<feature type="compositionally biased region" description="Polar residues" evidence="1">
    <location>
        <begin position="798"/>
        <end position="831"/>
    </location>
</feature>
<comment type="caution">
    <text evidence="3">The sequence shown here is derived from an EMBL/GenBank/DDBJ whole genome shotgun (WGS) entry which is preliminary data.</text>
</comment>
<reference evidence="3" key="1">
    <citation type="submission" date="2024-01" db="EMBL/GenBank/DDBJ databases">
        <title>Genome sequence of Mycoplasma ciconiae type strain DSM 25251.</title>
        <authorList>
            <person name="Spergser J."/>
        </authorList>
    </citation>
    <scope>NUCLEOTIDE SEQUENCE [LARGE SCALE GENOMIC DNA]</scope>
    <source>
        <strain evidence="3">DSM 25251</strain>
    </source>
</reference>
<keyword evidence="4" id="KW-1185">Reference proteome</keyword>
<evidence type="ECO:0000313" key="4">
    <source>
        <dbReference type="Proteomes" id="UP001344817"/>
    </source>
</evidence>